<reference evidence="3 4" key="1">
    <citation type="journal article" date="2011" name="Front. Microbiol.">
        <title>Genomic signatures of strain selection and enhancement in Bacillus atrophaeus var. globigii, a historical biowarfare simulant.</title>
        <authorList>
            <person name="Gibbons H.S."/>
            <person name="Broomall S.M."/>
            <person name="McNew L.A."/>
            <person name="Daligault H."/>
            <person name="Chapman C."/>
            <person name="Bruce D."/>
            <person name="Karavis M."/>
            <person name="Krepps M."/>
            <person name="McGregor P.A."/>
            <person name="Hong C."/>
            <person name="Park K.H."/>
            <person name="Akmal A."/>
            <person name="Feldman A."/>
            <person name="Lin J.S."/>
            <person name="Chang W.E."/>
            <person name="Higgs B.W."/>
            <person name="Demirev P."/>
            <person name="Lindquist J."/>
            <person name="Liem A."/>
            <person name="Fochler E."/>
            <person name="Read T.D."/>
            <person name="Tapia R."/>
            <person name="Johnson S."/>
            <person name="Bishop-Lilly K.A."/>
            <person name="Detter C."/>
            <person name="Han C."/>
            <person name="Sozhamannan S."/>
            <person name="Rosenzweig C.N."/>
            <person name="Skowronski E.W."/>
        </authorList>
    </citation>
    <scope>NUCLEOTIDE SEQUENCE [LARGE SCALE GENOMIC DNA]</scope>
    <source>
        <strain evidence="3 4">AK5</strain>
    </source>
</reference>
<evidence type="ECO:0000256" key="1">
    <source>
        <dbReference type="SAM" id="Phobius"/>
    </source>
</evidence>
<comment type="caution">
    <text evidence="3">The sequence shown here is derived from an EMBL/GenBank/DDBJ whole genome shotgun (WGS) entry which is preliminary data.</text>
</comment>
<dbReference type="GO" id="GO:0004040">
    <property type="term" value="F:amidase activity"/>
    <property type="evidence" value="ECO:0007669"/>
    <property type="project" value="InterPro"/>
</dbReference>
<accession>A0A432VYC4</accession>
<dbReference type="InterPro" id="IPR002901">
    <property type="entry name" value="MGlyc_endo_b_GlcNAc-like_dom"/>
</dbReference>
<dbReference type="PANTHER" id="PTHR40572:SF1">
    <property type="entry name" value="PROTEIN BAX"/>
    <property type="match status" value="1"/>
</dbReference>
<organism evidence="3 4">
    <name type="scientific">Aliidiomarina haloalkalitolerans</name>
    <dbReference type="NCBI Taxonomy" id="859059"/>
    <lineage>
        <taxon>Bacteria</taxon>
        <taxon>Pseudomonadati</taxon>
        <taxon>Pseudomonadota</taxon>
        <taxon>Gammaproteobacteria</taxon>
        <taxon>Alteromonadales</taxon>
        <taxon>Idiomarinaceae</taxon>
        <taxon>Aliidiomarina</taxon>
    </lineage>
</organism>
<protein>
    <submittedName>
        <fullName evidence="3">Peptidoglycan hydrolase</fullName>
    </submittedName>
</protein>
<evidence type="ECO:0000313" key="4">
    <source>
        <dbReference type="Proteomes" id="UP000288212"/>
    </source>
</evidence>
<name>A0A432VYC4_9GAMM</name>
<proteinExistence type="predicted"/>
<evidence type="ECO:0000313" key="3">
    <source>
        <dbReference type="EMBL" id="RUO21679.1"/>
    </source>
</evidence>
<keyword evidence="3" id="KW-0378">Hydrolase</keyword>
<gene>
    <name evidence="3" type="ORF">CWE06_02165</name>
</gene>
<keyword evidence="1" id="KW-1133">Transmembrane helix</keyword>
<dbReference type="Gene3D" id="1.10.530.10">
    <property type="match status" value="1"/>
</dbReference>
<feature type="domain" description="Mannosyl-glycoprotein endo-beta-N-acetylglucosamidase-like" evidence="2">
    <location>
        <begin position="157"/>
        <end position="278"/>
    </location>
</feature>
<keyword evidence="1" id="KW-0812">Transmembrane</keyword>
<dbReference type="OrthoDB" id="9788155at2"/>
<keyword evidence="1" id="KW-0472">Membrane</keyword>
<dbReference type="InterPro" id="IPR053195">
    <property type="entry name" value="Bax-like"/>
</dbReference>
<dbReference type="EMBL" id="PIPI01000001">
    <property type="protein sequence ID" value="RUO21679.1"/>
    <property type="molecule type" value="Genomic_DNA"/>
</dbReference>
<keyword evidence="4" id="KW-1185">Reference proteome</keyword>
<dbReference type="RefSeq" id="WP_126790727.1">
    <property type="nucleotide sequence ID" value="NZ_PIPI01000001.1"/>
</dbReference>
<dbReference type="Proteomes" id="UP000288212">
    <property type="component" value="Unassembled WGS sequence"/>
</dbReference>
<dbReference type="PANTHER" id="PTHR40572">
    <property type="entry name" value="PROTEIN BAX"/>
    <property type="match status" value="1"/>
</dbReference>
<evidence type="ECO:0000259" key="2">
    <source>
        <dbReference type="Pfam" id="PF01832"/>
    </source>
</evidence>
<feature type="transmembrane region" description="Helical" evidence="1">
    <location>
        <begin position="21"/>
        <end position="42"/>
    </location>
</feature>
<dbReference type="Pfam" id="PF01832">
    <property type="entry name" value="Glucosaminidase"/>
    <property type="match status" value="1"/>
</dbReference>
<sequence length="290" mass="33288">MKAIVNQQSKLNNQRGAVLRTIALVLLFGSFIAAILVPFVLLKPDHDDKEEYRGTELPVIQRPIIAVDSNVPDFSAIQDVTDRKIAFFNYLIPSIDAENAHILALRATVQRLHDKYHRDGNLARQERRWLRDLASYYRVEAEEMAGILATLLRRVDEVPDTLVLIQAANESGWGTSRFAQDARNFFGQWCWVEGCGIVPNSRPEGAQHEVQYFESVDASIQSYMRNLNTHFAYQELREIRAQLRSRNIPITAQPLTLGLMAYSERGEDYIVELNQMIRVNREVIQMARME</sequence>
<dbReference type="AlphaFoldDB" id="A0A432VYC4"/>